<dbReference type="Proteomes" id="UP000053562">
    <property type="component" value="Unassembled WGS sequence"/>
</dbReference>
<evidence type="ECO:0000313" key="3">
    <source>
        <dbReference type="Proteomes" id="UP000053562"/>
    </source>
</evidence>
<evidence type="ECO:0000313" key="2">
    <source>
        <dbReference type="EMBL" id="KMZ80985.1"/>
    </source>
</evidence>
<dbReference type="OrthoDB" id="380273at2759"/>
<evidence type="ECO:0000256" key="1">
    <source>
        <dbReference type="SAM" id="Phobius"/>
    </source>
</evidence>
<feature type="transmembrane region" description="Helical" evidence="1">
    <location>
        <begin position="190"/>
        <end position="207"/>
    </location>
</feature>
<organism evidence="2 3">
    <name type="scientific">Plasmodium vivax India VII</name>
    <dbReference type="NCBI Taxonomy" id="1077284"/>
    <lineage>
        <taxon>Eukaryota</taxon>
        <taxon>Sar</taxon>
        <taxon>Alveolata</taxon>
        <taxon>Apicomplexa</taxon>
        <taxon>Aconoidasida</taxon>
        <taxon>Haemosporida</taxon>
        <taxon>Plasmodiidae</taxon>
        <taxon>Plasmodium</taxon>
        <taxon>Plasmodium (Plasmodium)</taxon>
    </lineage>
</organism>
<name>A0A0J9SDG3_PLAVI</name>
<dbReference type="EMBL" id="KQ234261">
    <property type="protein sequence ID" value="KMZ80985.1"/>
    <property type="molecule type" value="Genomic_DNA"/>
</dbReference>
<dbReference type="AlphaFoldDB" id="A0A0J9SDG3"/>
<accession>A0A0J9SDG3</accession>
<keyword evidence="1" id="KW-0812">Transmembrane</keyword>
<proteinExistence type="predicted"/>
<keyword evidence="1" id="KW-1133">Transmembrane helix</keyword>
<keyword evidence="1" id="KW-0472">Membrane</keyword>
<protein>
    <submittedName>
        <fullName evidence="2">Pv-fam-h protein</fullName>
    </submittedName>
</protein>
<reference evidence="2 3" key="1">
    <citation type="submission" date="2011-08" db="EMBL/GenBank/DDBJ databases">
        <title>The Genome Sequence of Plasmodium vivax India VII.</title>
        <authorList>
            <consortium name="The Broad Institute Genome Sequencing Platform"/>
            <consortium name="The Broad Institute Genome Sequencing Center for Infectious Disease"/>
            <person name="Neafsey D."/>
            <person name="Carlton J."/>
            <person name="Barnwell J."/>
            <person name="Collins W."/>
            <person name="Escalante A."/>
            <person name="Mullikin J."/>
            <person name="Saul A."/>
            <person name="Guigo R."/>
            <person name="Camara F."/>
            <person name="Young S.K."/>
            <person name="Zeng Q."/>
            <person name="Gargeya S."/>
            <person name="Fitzgerald M."/>
            <person name="Haas B."/>
            <person name="Abouelleil A."/>
            <person name="Alvarado L."/>
            <person name="Arachchi H.M."/>
            <person name="Berlin A."/>
            <person name="Brown A."/>
            <person name="Chapman S.B."/>
            <person name="Chen Z."/>
            <person name="Dunbar C."/>
            <person name="Freedman E."/>
            <person name="Gearin G."/>
            <person name="Gellesch M."/>
            <person name="Goldberg J."/>
            <person name="Griggs A."/>
            <person name="Gujja S."/>
            <person name="Heiman D."/>
            <person name="Howarth C."/>
            <person name="Larson L."/>
            <person name="Lui A."/>
            <person name="MacDonald P.J.P."/>
            <person name="Montmayeur A."/>
            <person name="Murphy C."/>
            <person name="Neiman D."/>
            <person name="Pearson M."/>
            <person name="Priest M."/>
            <person name="Roberts A."/>
            <person name="Saif S."/>
            <person name="Shea T."/>
            <person name="Shenoy N."/>
            <person name="Sisk P."/>
            <person name="Stolte C."/>
            <person name="Sykes S."/>
            <person name="Wortman J."/>
            <person name="Nusbaum C."/>
            <person name="Birren B."/>
        </authorList>
    </citation>
    <scope>NUCLEOTIDE SEQUENCE [LARGE SCALE GENOMIC DNA]</scope>
    <source>
        <strain evidence="2 3">India VII</strain>
    </source>
</reference>
<gene>
    <name evidence="2" type="ORF">PVIIG_04503</name>
</gene>
<sequence length="220" mass="25715">MVEVTFSESSEDTYLESAKKAALRFRRQNENASKAGGIIRDKIGTFTLFKVLMFSLLIWIIRCSGEDASYEVKSDREIPKWLGGYRLLAESEVQFDAVFDLYKKNFLTKMGYTDEDSERIKTTVKSHLDKTKGMDMDQQRRKKLGDCERIIKQGSDNSISAFSNNFRELSYPYFLVLCAFILYSNEYYRFFAALMVILILKFVNFSWDLKYIFSRMAESM</sequence>